<feature type="region of interest" description="Disordered" evidence="1">
    <location>
        <begin position="1"/>
        <end position="101"/>
    </location>
</feature>
<feature type="compositionally biased region" description="Basic and acidic residues" evidence="1">
    <location>
        <begin position="16"/>
        <end position="29"/>
    </location>
</feature>
<reference evidence="2 3" key="1">
    <citation type="submission" date="2019-05" db="EMBL/GenBank/DDBJ databases">
        <title>Emergence of the Ug99 lineage of the wheat stem rust pathogen through somatic hybridization.</title>
        <authorList>
            <person name="Li F."/>
            <person name="Upadhyaya N.M."/>
            <person name="Sperschneider J."/>
            <person name="Matny O."/>
            <person name="Nguyen-Phuc H."/>
            <person name="Mago R."/>
            <person name="Raley C."/>
            <person name="Miller M.E."/>
            <person name="Silverstein K.A.T."/>
            <person name="Henningsen E."/>
            <person name="Hirsch C.D."/>
            <person name="Visser B."/>
            <person name="Pretorius Z.A."/>
            <person name="Steffenson B.J."/>
            <person name="Schwessinger B."/>
            <person name="Dodds P.N."/>
            <person name="Figueroa M."/>
        </authorList>
    </citation>
    <scope>NUCLEOTIDE SEQUENCE [LARGE SCALE GENOMIC DNA]</scope>
    <source>
        <strain evidence="2 3">Ug99</strain>
    </source>
</reference>
<dbReference type="AlphaFoldDB" id="A0A5B0RG58"/>
<accession>A0A5B0RG58</accession>
<evidence type="ECO:0000256" key="1">
    <source>
        <dbReference type="SAM" id="MobiDB-lite"/>
    </source>
</evidence>
<sequence>MVIIPLLKPIQPDQNIQHKSDPHQTKNDQDYLEDLMCSRKESTAQGASEDSIESYSEAEEKEAPIRSESINSVPDDYGQFKTGLEPEPTFYHDSVEQDKIL</sequence>
<evidence type="ECO:0000313" key="2">
    <source>
        <dbReference type="EMBL" id="KAA1123704.1"/>
    </source>
</evidence>
<evidence type="ECO:0000313" key="3">
    <source>
        <dbReference type="Proteomes" id="UP000325313"/>
    </source>
</evidence>
<dbReference type="EMBL" id="VDEP01000206">
    <property type="protein sequence ID" value="KAA1123704.1"/>
    <property type="molecule type" value="Genomic_DNA"/>
</dbReference>
<name>A0A5B0RG58_PUCGR</name>
<organism evidence="2 3">
    <name type="scientific">Puccinia graminis f. sp. tritici</name>
    <dbReference type="NCBI Taxonomy" id="56615"/>
    <lineage>
        <taxon>Eukaryota</taxon>
        <taxon>Fungi</taxon>
        <taxon>Dikarya</taxon>
        <taxon>Basidiomycota</taxon>
        <taxon>Pucciniomycotina</taxon>
        <taxon>Pucciniomycetes</taxon>
        <taxon>Pucciniales</taxon>
        <taxon>Pucciniaceae</taxon>
        <taxon>Puccinia</taxon>
    </lineage>
</organism>
<gene>
    <name evidence="2" type="ORF">PGTUg99_004317</name>
</gene>
<dbReference type="Proteomes" id="UP000325313">
    <property type="component" value="Unassembled WGS sequence"/>
</dbReference>
<feature type="compositionally biased region" description="Acidic residues" evidence="1">
    <location>
        <begin position="50"/>
        <end position="60"/>
    </location>
</feature>
<protein>
    <submittedName>
        <fullName evidence="2">Uncharacterized protein</fullName>
    </submittedName>
</protein>
<proteinExistence type="predicted"/>
<comment type="caution">
    <text evidence="2">The sequence shown here is derived from an EMBL/GenBank/DDBJ whole genome shotgun (WGS) entry which is preliminary data.</text>
</comment>